<dbReference type="KEGG" id="nah:F5544_37360"/>
<accession>A0A6G9YPS4</accession>
<evidence type="ECO:0008006" key="3">
    <source>
        <dbReference type="Google" id="ProtNLM"/>
    </source>
</evidence>
<dbReference type="RefSeq" id="WP_167477570.1">
    <property type="nucleotide sequence ID" value="NZ_CP046172.1"/>
</dbReference>
<organism evidence="1 2">
    <name type="scientific">Nocardia arthritidis</name>
    <dbReference type="NCBI Taxonomy" id="228602"/>
    <lineage>
        <taxon>Bacteria</taxon>
        <taxon>Bacillati</taxon>
        <taxon>Actinomycetota</taxon>
        <taxon>Actinomycetes</taxon>
        <taxon>Mycobacteriales</taxon>
        <taxon>Nocardiaceae</taxon>
        <taxon>Nocardia</taxon>
    </lineage>
</organism>
<dbReference type="Proteomes" id="UP000503540">
    <property type="component" value="Chromosome"/>
</dbReference>
<dbReference type="EMBL" id="CP046172">
    <property type="protein sequence ID" value="QIS15299.1"/>
    <property type="molecule type" value="Genomic_DNA"/>
</dbReference>
<evidence type="ECO:0000313" key="2">
    <source>
        <dbReference type="Proteomes" id="UP000503540"/>
    </source>
</evidence>
<dbReference type="InterPro" id="IPR036661">
    <property type="entry name" value="Luciferase-like_sf"/>
</dbReference>
<sequence>MTSLGAVFRPQNPPELLREVVQVADSTGLELVEKGRAASEYRGEFSFVVQLLTATGPDATDRVTTELRRMGHDTIDGLSAVGDAHAVADAVARWVQAGADTVVLEPTPDEPDPAGFVRFAGEQVRPLIA</sequence>
<proteinExistence type="predicted"/>
<keyword evidence="2" id="KW-1185">Reference proteome</keyword>
<protein>
    <recommendedName>
        <fullName evidence="3">LLM class flavin-dependent oxidoreductase</fullName>
    </recommendedName>
</protein>
<dbReference type="Gene3D" id="3.20.20.30">
    <property type="entry name" value="Luciferase-like domain"/>
    <property type="match status" value="1"/>
</dbReference>
<evidence type="ECO:0000313" key="1">
    <source>
        <dbReference type="EMBL" id="QIS15299.1"/>
    </source>
</evidence>
<dbReference type="GO" id="GO:0016705">
    <property type="term" value="F:oxidoreductase activity, acting on paired donors, with incorporation or reduction of molecular oxygen"/>
    <property type="evidence" value="ECO:0007669"/>
    <property type="project" value="InterPro"/>
</dbReference>
<gene>
    <name evidence="1" type="ORF">F5544_37360</name>
</gene>
<reference evidence="1 2" key="1">
    <citation type="journal article" date="2019" name="ACS Chem. Biol.">
        <title>Identification and Mobilization of a Cryptic Antibiotic Biosynthesis Gene Locus from a Human-Pathogenic Nocardia Isolate.</title>
        <authorList>
            <person name="Herisse M."/>
            <person name="Ishida K."/>
            <person name="Porter J.L."/>
            <person name="Howden B."/>
            <person name="Hertweck C."/>
            <person name="Stinear T.P."/>
            <person name="Pidot S.J."/>
        </authorList>
    </citation>
    <scope>NUCLEOTIDE SEQUENCE [LARGE SCALE GENOMIC DNA]</scope>
    <source>
        <strain evidence="1 2">AUSMDU00012717</strain>
    </source>
</reference>
<dbReference type="AlphaFoldDB" id="A0A6G9YPS4"/>
<name>A0A6G9YPS4_9NOCA</name>
<dbReference type="SUPFAM" id="SSF51679">
    <property type="entry name" value="Bacterial luciferase-like"/>
    <property type="match status" value="1"/>
</dbReference>